<accession>A0AAV7Y7Q3</accession>
<dbReference type="InterPro" id="IPR000210">
    <property type="entry name" value="BTB/POZ_dom"/>
</dbReference>
<dbReference type="PANTHER" id="PTHR45774:SF3">
    <property type="entry name" value="BTB (POZ) DOMAIN-CONTAINING 2B-RELATED"/>
    <property type="match status" value="1"/>
</dbReference>
<dbReference type="PROSITE" id="PS50097">
    <property type="entry name" value="BTB"/>
    <property type="match status" value="1"/>
</dbReference>
<dbReference type="AlphaFoldDB" id="A0AAV7Y7Q3"/>
<proteinExistence type="predicted"/>
<dbReference type="Pfam" id="PF00651">
    <property type="entry name" value="BTB"/>
    <property type="match status" value="1"/>
</dbReference>
<reference evidence="2" key="1">
    <citation type="submission" date="2022-08" db="EMBL/GenBank/DDBJ databases">
        <title>Novel sulphate-reducing endosymbionts in the free-living metamonad Anaeramoeba.</title>
        <authorList>
            <person name="Jerlstrom-Hultqvist J."/>
            <person name="Cepicka I."/>
            <person name="Gallot-Lavallee L."/>
            <person name="Salas-Leiva D."/>
            <person name="Curtis B.A."/>
            <person name="Zahonova K."/>
            <person name="Pipaliya S."/>
            <person name="Dacks J."/>
            <person name="Roger A.J."/>
        </authorList>
    </citation>
    <scope>NUCLEOTIDE SEQUENCE</scope>
    <source>
        <strain evidence="2">Busselton2</strain>
    </source>
</reference>
<dbReference type="InterPro" id="IPR011333">
    <property type="entry name" value="SKP1/BTB/POZ_sf"/>
</dbReference>
<evidence type="ECO:0000313" key="2">
    <source>
        <dbReference type="EMBL" id="KAJ3423483.1"/>
    </source>
</evidence>
<dbReference type="Gene3D" id="3.40.50.880">
    <property type="match status" value="1"/>
</dbReference>
<sequence length="503" mass="57775">MAKLITPMKERLSSLVNSSDMSDIKFILGENKEAVYGHQFILSINSQSFKELFTQNQDLEERYDPNLNKLIPHIYLSSVSPQVFKQMLQYCYTFQPKIILSDCLDVLNLSKVFKIKGLTGYCYQFLKKNINGTFGLSLYEKALKLGDSKLLNIIIAGMEMHSKELFSQKGIFNNLAPKTIKKILAMKNIRTTEIELFHRIIETPYKRSLKKRLITNLDTDLFGSIGMNEYQTFNFDQKNSCKKSKKNNLHSEKVILKTKFLPERSRINKKYKTQKEIKVLLLAATKHRKYINDAIKSVASEGILRENISVVNANLESLSYEEIKDYDTIFIFSYEPFLNALEVGNSLAKYVENGKGIVICSSDSLRLNHRRSMKGRIVSPEFLPFSPGKLFFNKKLSLGDKKFPMHPILKNVNSFNGGKDSFHIVPKVIYQNSQIIAEWSNKQPLVGLKYIRNPIPHKDGCVIILNIWPISNKVRNHDSFWDPNSDGKKLIANSINFAVNFNI</sequence>
<evidence type="ECO:0000259" key="1">
    <source>
        <dbReference type="PROSITE" id="PS50097"/>
    </source>
</evidence>
<dbReference type="Proteomes" id="UP001146793">
    <property type="component" value="Unassembled WGS sequence"/>
</dbReference>
<dbReference type="SUPFAM" id="SSF54695">
    <property type="entry name" value="POZ domain"/>
    <property type="match status" value="1"/>
</dbReference>
<protein>
    <submittedName>
        <fullName evidence="2">Btb (Poz) domain-containing 2a-related</fullName>
    </submittedName>
</protein>
<gene>
    <name evidence="2" type="ORF">M0812_30012</name>
</gene>
<dbReference type="EMBL" id="JANTQA010000076">
    <property type="protein sequence ID" value="KAJ3423483.1"/>
    <property type="molecule type" value="Genomic_DNA"/>
</dbReference>
<dbReference type="SUPFAM" id="SSF52317">
    <property type="entry name" value="Class I glutamine amidotransferase-like"/>
    <property type="match status" value="1"/>
</dbReference>
<feature type="domain" description="BTB" evidence="1">
    <location>
        <begin position="22"/>
        <end position="93"/>
    </location>
</feature>
<dbReference type="Gene3D" id="3.30.710.10">
    <property type="entry name" value="Potassium Channel Kv1.1, Chain A"/>
    <property type="match status" value="1"/>
</dbReference>
<name>A0AAV7Y7Q3_9EUKA</name>
<organism evidence="2 3">
    <name type="scientific">Anaeramoeba flamelloides</name>
    <dbReference type="NCBI Taxonomy" id="1746091"/>
    <lineage>
        <taxon>Eukaryota</taxon>
        <taxon>Metamonada</taxon>
        <taxon>Anaeramoebidae</taxon>
        <taxon>Anaeramoeba</taxon>
    </lineage>
</organism>
<dbReference type="PANTHER" id="PTHR45774">
    <property type="entry name" value="BTB/POZ DOMAIN-CONTAINING"/>
    <property type="match status" value="1"/>
</dbReference>
<dbReference type="InterPro" id="IPR029062">
    <property type="entry name" value="Class_I_gatase-like"/>
</dbReference>
<dbReference type="SMART" id="SM00225">
    <property type="entry name" value="BTB"/>
    <property type="match status" value="1"/>
</dbReference>
<evidence type="ECO:0000313" key="3">
    <source>
        <dbReference type="Proteomes" id="UP001146793"/>
    </source>
</evidence>
<comment type="caution">
    <text evidence="2">The sequence shown here is derived from an EMBL/GenBank/DDBJ whole genome shotgun (WGS) entry which is preliminary data.</text>
</comment>